<accession>A0A0U5H4F9</accession>
<comment type="pathway">
    <text evidence="1">Cofactor biosynthesis; molybdopterin biosynthesis.</text>
</comment>
<dbReference type="InterPro" id="IPR036425">
    <property type="entry name" value="MoaB/Mog-like_dom_sf"/>
</dbReference>
<reference evidence="5" key="1">
    <citation type="journal article" date="2016" name="Environ. Microbiol.">
        <title>The complete genome of a viable archaeum isolated from 123-million-year-old rock salt.</title>
        <authorList>
            <person name="Jaakkola S.T."/>
            <person name="Pfeiffer F."/>
            <person name="Ravantti J.J."/>
            <person name="Guo Q."/>
            <person name="Liu Y."/>
            <person name="Chen X."/>
            <person name="Ma H."/>
            <person name="Yang C."/>
            <person name="Oksanen H.M."/>
            <person name="Bamford D.H."/>
        </authorList>
    </citation>
    <scope>NUCLEOTIDE SEQUENCE</scope>
    <source>
        <strain evidence="5">JI20-1</strain>
    </source>
</reference>
<gene>
    <name evidence="4" type="primary">moeA1</name>
    <name evidence="4" type="ORF">HHUB_3085</name>
</gene>
<dbReference type="Gene3D" id="2.40.340.10">
    <property type="entry name" value="MoeA, C-terminal, domain IV"/>
    <property type="match status" value="1"/>
</dbReference>
<dbReference type="Pfam" id="PF03454">
    <property type="entry name" value="MoeA_C"/>
    <property type="match status" value="1"/>
</dbReference>
<keyword evidence="5" id="KW-1185">Reference proteome</keyword>
<evidence type="ECO:0000259" key="3">
    <source>
        <dbReference type="SMART" id="SM00852"/>
    </source>
</evidence>
<evidence type="ECO:0000256" key="1">
    <source>
        <dbReference type="ARBA" id="ARBA00005046"/>
    </source>
</evidence>
<dbReference type="GeneID" id="26659706"/>
<dbReference type="Pfam" id="PF00994">
    <property type="entry name" value="MoCF_biosynth"/>
    <property type="match status" value="1"/>
</dbReference>
<dbReference type="InterPro" id="IPR036135">
    <property type="entry name" value="MoeA_linker/N_sf"/>
</dbReference>
<dbReference type="InterPro" id="IPR036688">
    <property type="entry name" value="MoeA_C_domain_IV_sf"/>
</dbReference>
<dbReference type="Gene3D" id="3.40.980.10">
    <property type="entry name" value="MoaB/Mog-like domain"/>
    <property type="match status" value="1"/>
</dbReference>
<keyword evidence="2" id="KW-0501">Molybdenum cofactor biosynthesis</keyword>
<dbReference type="PANTHER" id="PTHR10192">
    <property type="entry name" value="MOLYBDOPTERIN BIOSYNTHESIS PROTEIN"/>
    <property type="match status" value="1"/>
</dbReference>
<dbReference type="GO" id="GO:0006777">
    <property type="term" value="P:Mo-molybdopterin cofactor biosynthetic process"/>
    <property type="evidence" value="ECO:0007669"/>
    <property type="project" value="UniProtKB-KW"/>
</dbReference>
<dbReference type="KEGG" id="hhb:Hhub_3085"/>
<dbReference type="InterPro" id="IPR005111">
    <property type="entry name" value="MoeA_C_domain_IV"/>
</dbReference>
<feature type="domain" description="MoaB/Mog" evidence="3">
    <location>
        <begin position="177"/>
        <end position="311"/>
    </location>
</feature>
<keyword evidence="4" id="KW-0808">Transferase</keyword>
<proteinExistence type="predicted"/>
<dbReference type="InterPro" id="IPR001453">
    <property type="entry name" value="MoaB/Mog_dom"/>
</dbReference>
<dbReference type="GO" id="GO:0005737">
    <property type="term" value="C:cytoplasm"/>
    <property type="evidence" value="ECO:0007669"/>
    <property type="project" value="TreeGrafter"/>
</dbReference>
<organism evidence="4 5">
    <name type="scientific">Halobacterium hubeiense</name>
    <dbReference type="NCBI Taxonomy" id="1407499"/>
    <lineage>
        <taxon>Archaea</taxon>
        <taxon>Methanobacteriati</taxon>
        <taxon>Methanobacteriota</taxon>
        <taxon>Stenosarchaea group</taxon>
        <taxon>Halobacteria</taxon>
        <taxon>Halobacteriales</taxon>
        <taxon>Halobacteriaceae</taxon>
        <taxon>Halobacterium</taxon>
    </lineage>
</organism>
<dbReference type="SUPFAM" id="SSF63882">
    <property type="entry name" value="MoeA N-terminal region -like"/>
    <property type="match status" value="1"/>
</dbReference>
<dbReference type="SUPFAM" id="SSF63867">
    <property type="entry name" value="MoeA C-terminal domain-like"/>
    <property type="match status" value="1"/>
</dbReference>
<dbReference type="EMBL" id="LN831302">
    <property type="protein sequence ID" value="CQH59905.1"/>
    <property type="molecule type" value="Genomic_DNA"/>
</dbReference>
<dbReference type="SMART" id="SM00852">
    <property type="entry name" value="MoCF_biosynth"/>
    <property type="match status" value="1"/>
</dbReference>
<dbReference type="Gene3D" id="2.170.190.11">
    <property type="entry name" value="Molybdopterin biosynthesis moea protein, domain 3"/>
    <property type="match status" value="1"/>
</dbReference>
<dbReference type="AlphaFoldDB" id="A0A0U5H4F9"/>
<dbReference type="RefSeq" id="WP_059057467.1">
    <property type="nucleotide sequence ID" value="NZ_CEML01000001.1"/>
</dbReference>
<dbReference type="UniPathway" id="UPA00344"/>
<protein>
    <submittedName>
        <fullName evidence="4">Molybdopterin molybdenumtransferase</fullName>
        <ecNumber evidence="4">2.10.1.1</ecNumber>
    </submittedName>
</protein>
<evidence type="ECO:0000313" key="4">
    <source>
        <dbReference type="EMBL" id="CQH59905.1"/>
    </source>
</evidence>
<dbReference type="InterPro" id="IPR005110">
    <property type="entry name" value="MoeA_linker/N"/>
</dbReference>
<dbReference type="SUPFAM" id="SSF53218">
    <property type="entry name" value="Molybdenum cofactor biosynthesis proteins"/>
    <property type="match status" value="1"/>
</dbReference>
<name>A0A0U5H4F9_9EURY</name>
<dbReference type="Pfam" id="PF03453">
    <property type="entry name" value="MoeA_N"/>
    <property type="match status" value="1"/>
</dbReference>
<evidence type="ECO:0000313" key="5">
    <source>
        <dbReference type="Proteomes" id="UP000066737"/>
    </source>
</evidence>
<dbReference type="Gene3D" id="3.90.105.10">
    <property type="entry name" value="Molybdopterin biosynthesis moea protein, domain 2"/>
    <property type="match status" value="1"/>
</dbReference>
<dbReference type="NCBIfam" id="NF045515">
    <property type="entry name" value="Glp_gephyrin"/>
    <property type="match status" value="1"/>
</dbReference>
<evidence type="ECO:0000256" key="2">
    <source>
        <dbReference type="ARBA" id="ARBA00023150"/>
    </source>
</evidence>
<dbReference type="OrthoDB" id="31371at2157"/>
<dbReference type="EC" id="2.10.1.1" evidence="4"/>
<dbReference type="GO" id="GO:0061599">
    <property type="term" value="F:molybdopterin molybdotransferase activity"/>
    <property type="evidence" value="ECO:0007669"/>
    <property type="project" value="UniProtKB-EC"/>
</dbReference>
<dbReference type="STRING" id="1407499.HHUB_3085"/>
<dbReference type="PANTHER" id="PTHR10192:SF19">
    <property type="entry name" value="MOLYBDOPTERIN BIOSYNTHESIS PROTEIN MJ0666-RELATED"/>
    <property type="match status" value="1"/>
</dbReference>
<sequence>MTEHDRHDAGFKERTRVEAARERLLDRVAVHDRTERVPLLDADGRTVATAVTAERDVPHYRRAAMDGFAVRAEDTFGASDRSPAVLRGDEAERVHTGSAVPEWADAVVMIEQADTASGDVEVFSAVGEGENVAPIGEDVEAGDRLYEPGHRLRPSDLGLLKSVGLREVEVYERPDVAVIPTGEELVQDDPEPGEVVETNGLTVSRLAERWGASARYEDVVTDDEDALADAIEANVDADVVVTTGGSSVGERDLIPEVVDNLGEVFVHGVALRPGHPVALGEVAGTLVVMLPGYPVACIVNAVQFLRPALKRVGGMPLDDPPSVQARLDGKIRSEPGVRTFARVRLREDGEETVAEPVSASGSGVLSSVALADGWVVVPEQTEGIDAGETVAVENWEAHR</sequence>
<dbReference type="InterPro" id="IPR038987">
    <property type="entry name" value="MoeA-like"/>
</dbReference>
<dbReference type="NCBIfam" id="TIGR00177">
    <property type="entry name" value="molyb_syn"/>
    <property type="match status" value="1"/>
</dbReference>
<dbReference type="CDD" id="cd00887">
    <property type="entry name" value="MoeA"/>
    <property type="match status" value="1"/>
</dbReference>
<dbReference type="Proteomes" id="UP000066737">
    <property type="component" value="Chromosome I"/>
</dbReference>